<feature type="domain" description="Oxidoreductase acuF-like C2H2 type zinc-finger" evidence="2">
    <location>
        <begin position="297"/>
        <end position="325"/>
    </location>
</feature>
<evidence type="ECO:0000259" key="2">
    <source>
        <dbReference type="Pfam" id="PF26082"/>
    </source>
</evidence>
<feature type="compositionally biased region" description="Basic and acidic residues" evidence="1">
    <location>
        <begin position="619"/>
        <end position="635"/>
    </location>
</feature>
<evidence type="ECO:0000313" key="3">
    <source>
        <dbReference type="EMBL" id="KAF5696850.1"/>
    </source>
</evidence>
<dbReference type="PANTHER" id="PTHR35391:SF7">
    <property type="entry name" value="C2H2-TYPE DOMAIN-CONTAINING PROTEIN"/>
    <property type="match status" value="1"/>
</dbReference>
<dbReference type="Proteomes" id="UP000544331">
    <property type="component" value="Unassembled WGS sequence"/>
</dbReference>
<dbReference type="PANTHER" id="PTHR35391">
    <property type="entry name" value="C2H2-TYPE DOMAIN-CONTAINING PROTEIN-RELATED"/>
    <property type="match status" value="1"/>
</dbReference>
<evidence type="ECO:0000256" key="1">
    <source>
        <dbReference type="SAM" id="MobiDB-lite"/>
    </source>
</evidence>
<feature type="compositionally biased region" description="Basic and acidic residues" evidence="1">
    <location>
        <begin position="495"/>
        <end position="538"/>
    </location>
</feature>
<feature type="region of interest" description="Disordered" evidence="1">
    <location>
        <begin position="607"/>
        <end position="639"/>
    </location>
</feature>
<accession>A0A8H5XNY2</accession>
<sequence>MSDQQQQRSGESIGKKTRQAKQQLLGLVAHLNKSDETGNSRVHGLSCESVIDVLEKFALWAGNLGALQPPTTKLSLDYRVSDTPEVRDEILRQLEDVIDATDDLLNIVLGTRENLDLRSILGLEEEMADLSFAGQEPSDESLMILDVISESISSLFRIGILVRRATTRDRFKRALQVSDLTFPPQFDVAYVREKHPKIRPSWLSARLGGTIAKRRQFIRYCRDHRSRLGAEQILDDDATSRMEKTSSRATTFALRTDLKKLEVEEEDDGLSFTSASTMTDSASLLRLPSLADLSPEGKPFECPICFTLQALEREKAWKKHAFRDLKAYVCTMGGSECGDLLFGDRDSWFDHELKNHRATYTCPLCDGARRTSKSNLRLHLATHGGFSDQQLRILEDASQDPAIHLRARDCPFCDEWAEKLGTKCIPSIPDIQDAVVSIARFKRHVATHQEQLAIFALPRAIAEDETVDKESTLNSNFGSDSRNALTDGVFMREAQEETKKEIESARVDTENAARERMEAESKEQAYGKEDHTELKDGGDIYNQQLREPENTKSTPPPVSPLMKPLLPRLERSQSPPPDIPPAQVRPTSGDAVLAAILDNRHDPEIARLAGREGLPYGDKPLDDESRQDRPADNSDRALNTSKPISRLYGCYFEQTRWACGYWRWGACRQQCTKDRMGETCGLKLVYETKTEPDVCKLCHDTEKKQRRYDKMYRDVQRWQREGNRTATIERTCGEMQDVLGQIYRMREEHDHRLQSLGQCESESVKAFQSQLTML</sequence>
<gene>
    <name evidence="3" type="ORF">FMUND_15578</name>
</gene>
<comment type="caution">
    <text evidence="3">The sequence shown here is derived from an EMBL/GenBank/DDBJ whole genome shotgun (WGS) entry which is preliminary data.</text>
</comment>
<evidence type="ECO:0000313" key="4">
    <source>
        <dbReference type="Proteomes" id="UP000544331"/>
    </source>
</evidence>
<keyword evidence="4" id="KW-1185">Reference proteome</keyword>
<feature type="region of interest" description="Disordered" evidence="1">
    <location>
        <begin position="495"/>
        <end position="586"/>
    </location>
</feature>
<organism evidence="3 4">
    <name type="scientific">Fusarium mundagurra</name>
    <dbReference type="NCBI Taxonomy" id="1567541"/>
    <lineage>
        <taxon>Eukaryota</taxon>
        <taxon>Fungi</taxon>
        <taxon>Dikarya</taxon>
        <taxon>Ascomycota</taxon>
        <taxon>Pezizomycotina</taxon>
        <taxon>Sordariomycetes</taxon>
        <taxon>Hypocreomycetidae</taxon>
        <taxon>Hypocreales</taxon>
        <taxon>Nectriaceae</taxon>
        <taxon>Fusarium</taxon>
        <taxon>Fusarium fujikuroi species complex</taxon>
    </lineage>
</organism>
<dbReference type="Pfam" id="PF26082">
    <property type="entry name" value="zf-C2H2_AcuF"/>
    <property type="match status" value="1"/>
</dbReference>
<name>A0A8H5XNY2_9HYPO</name>
<dbReference type="OrthoDB" id="6133115at2759"/>
<dbReference type="EMBL" id="JAAOAN010001118">
    <property type="protein sequence ID" value="KAF5696850.1"/>
    <property type="molecule type" value="Genomic_DNA"/>
</dbReference>
<dbReference type="AlphaFoldDB" id="A0A8H5XNY2"/>
<dbReference type="InterPro" id="IPR058925">
    <property type="entry name" value="zf-C2H2_AcuF"/>
</dbReference>
<protein>
    <submittedName>
        <fullName evidence="3">Ankyrin repeat</fullName>
    </submittedName>
</protein>
<reference evidence="3 4" key="1">
    <citation type="submission" date="2020-05" db="EMBL/GenBank/DDBJ databases">
        <title>Identification and distribution of gene clusters putatively required for synthesis of sphingolipid metabolism inhibitors in phylogenetically diverse species of the filamentous fungus Fusarium.</title>
        <authorList>
            <person name="Kim H.-S."/>
            <person name="Busman M."/>
            <person name="Brown D.W."/>
            <person name="Divon H."/>
            <person name="Uhlig S."/>
            <person name="Proctor R.H."/>
        </authorList>
    </citation>
    <scope>NUCLEOTIDE SEQUENCE [LARGE SCALE GENOMIC DNA]</scope>
    <source>
        <strain evidence="3 4">NRRL 66235</strain>
    </source>
</reference>
<proteinExistence type="predicted"/>